<gene>
    <name evidence="1" type="ORF">CPT_Moon98</name>
</gene>
<dbReference type="GeneID" id="24721697"/>
<accession>A0A0A0YP53</accession>
<dbReference type="EMBL" id="KM236240">
    <property type="protein sequence ID" value="AIX12069.1"/>
    <property type="molecule type" value="Genomic_DNA"/>
</dbReference>
<keyword evidence="2" id="KW-1185">Reference proteome</keyword>
<name>A0A0A0YP53_9CAUD</name>
<sequence length="49" mass="5769">MTQLISYQTKIILFRNNSYVCDSLTRNSLRKMHTEDAISYIDLNGSWVQ</sequence>
<proteinExistence type="predicted"/>
<evidence type="ECO:0000313" key="2">
    <source>
        <dbReference type="Proteomes" id="UP000030323"/>
    </source>
</evidence>
<dbReference type="RefSeq" id="YP_009146531.1">
    <property type="nucleotide sequence ID" value="NC_027331.1"/>
</dbReference>
<dbReference type="KEGG" id="vg:24721697"/>
<reference evidence="1 2" key="1">
    <citation type="journal article" date="2015" name="Genome Announc.">
        <title>Complete Genome Sequence of Citrobacter freundii Myophage Moon.</title>
        <authorList>
            <person name="Edwards G.B."/>
            <person name="Luna A.J."/>
            <person name="Hernandez A.C."/>
            <person name="Kuty Everett G.F."/>
        </authorList>
    </citation>
    <scope>NUCLEOTIDE SEQUENCE [LARGE SCALE GENOMIC DNA]</scope>
</reference>
<organism evidence="1 2">
    <name type="scientific">Citrobacter phage Moon</name>
    <dbReference type="NCBI Taxonomy" id="1540095"/>
    <lineage>
        <taxon>Viruses</taxon>
        <taxon>Duplodnaviria</taxon>
        <taxon>Heunggongvirae</taxon>
        <taxon>Uroviricota</taxon>
        <taxon>Caudoviricetes</taxon>
        <taxon>Pantevenvirales</taxon>
        <taxon>Straboviridae</taxon>
        <taxon>Tevenvirinae</taxon>
        <taxon>Moonvirus</taxon>
        <taxon>Moonvirus moon</taxon>
    </lineage>
</organism>
<protein>
    <submittedName>
        <fullName evidence="1">Uncharacterized protein</fullName>
    </submittedName>
</protein>
<dbReference type="Proteomes" id="UP000030323">
    <property type="component" value="Segment"/>
</dbReference>
<evidence type="ECO:0000313" key="1">
    <source>
        <dbReference type="EMBL" id="AIX12069.1"/>
    </source>
</evidence>